<reference evidence="2 3" key="1">
    <citation type="submission" date="2024-06" db="EMBL/GenBank/DDBJ databases">
        <title>A chromosome-level genome assembly of beet webworm, Loxostege sticticalis.</title>
        <authorList>
            <person name="Zhang Y."/>
        </authorList>
    </citation>
    <scope>NUCLEOTIDE SEQUENCE [LARGE SCALE GENOMIC DNA]</scope>
    <source>
        <strain evidence="2">AQ028</strain>
        <tissue evidence="2">Male pupae</tissue>
    </source>
</reference>
<dbReference type="AlphaFoldDB" id="A0ABD0THF6"/>
<comment type="caution">
    <text evidence="2">The sequence shown here is derived from an EMBL/GenBank/DDBJ whole genome shotgun (WGS) entry which is preliminary data.</text>
</comment>
<accession>A0ABD0THF6</accession>
<name>A0ABD0THF6_LOXSC</name>
<protein>
    <submittedName>
        <fullName evidence="2">Uncharacterized protein</fullName>
    </submittedName>
</protein>
<evidence type="ECO:0000313" key="3">
    <source>
        <dbReference type="Proteomes" id="UP001549921"/>
    </source>
</evidence>
<feature type="region of interest" description="Disordered" evidence="1">
    <location>
        <begin position="68"/>
        <end position="89"/>
    </location>
</feature>
<feature type="compositionally biased region" description="Basic residues" evidence="1">
    <location>
        <begin position="76"/>
        <end position="89"/>
    </location>
</feature>
<organism evidence="2 3">
    <name type="scientific">Loxostege sticticalis</name>
    <name type="common">Beet webworm moth</name>
    <dbReference type="NCBI Taxonomy" id="481309"/>
    <lineage>
        <taxon>Eukaryota</taxon>
        <taxon>Metazoa</taxon>
        <taxon>Ecdysozoa</taxon>
        <taxon>Arthropoda</taxon>
        <taxon>Hexapoda</taxon>
        <taxon>Insecta</taxon>
        <taxon>Pterygota</taxon>
        <taxon>Neoptera</taxon>
        <taxon>Endopterygota</taxon>
        <taxon>Lepidoptera</taxon>
        <taxon>Glossata</taxon>
        <taxon>Ditrysia</taxon>
        <taxon>Pyraloidea</taxon>
        <taxon>Crambidae</taxon>
        <taxon>Pyraustinae</taxon>
        <taxon>Loxostege</taxon>
    </lineage>
</organism>
<feature type="non-terminal residue" evidence="2">
    <location>
        <position position="1"/>
    </location>
</feature>
<evidence type="ECO:0000256" key="1">
    <source>
        <dbReference type="SAM" id="MobiDB-lite"/>
    </source>
</evidence>
<dbReference type="EMBL" id="JBEDNZ010000004">
    <property type="protein sequence ID" value="KAL0848760.1"/>
    <property type="molecule type" value="Genomic_DNA"/>
</dbReference>
<evidence type="ECO:0000313" key="2">
    <source>
        <dbReference type="EMBL" id="KAL0848760.1"/>
    </source>
</evidence>
<sequence>FGFKHVGTHMAVCGQAGWGVVTMQKLRRGVITRTGEFREKARVRTTVYCTAPVPHAWFGRVVVQSHDPNLDIATRKPNRRKEKGNRKKG</sequence>
<gene>
    <name evidence="2" type="ORF">ABMA28_013191</name>
</gene>
<dbReference type="Proteomes" id="UP001549921">
    <property type="component" value="Unassembled WGS sequence"/>
</dbReference>
<proteinExistence type="predicted"/>